<proteinExistence type="predicted"/>
<keyword evidence="5" id="KW-1185">Reference proteome</keyword>
<dbReference type="InterPro" id="IPR011333">
    <property type="entry name" value="SKP1/BTB/POZ_sf"/>
</dbReference>
<dbReference type="Gene3D" id="1.25.40.420">
    <property type="match status" value="1"/>
</dbReference>
<organism evidence="4 5">
    <name type="scientific">Porites lobata</name>
    <dbReference type="NCBI Taxonomy" id="104759"/>
    <lineage>
        <taxon>Eukaryota</taxon>
        <taxon>Metazoa</taxon>
        <taxon>Cnidaria</taxon>
        <taxon>Anthozoa</taxon>
        <taxon>Hexacorallia</taxon>
        <taxon>Scleractinia</taxon>
        <taxon>Fungiina</taxon>
        <taxon>Poritidae</taxon>
        <taxon>Porites</taxon>
    </lineage>
</organism>
<feature type="domain" description="BTB" evidence="3">
    <location>
        <begin position="31"/>
        <end position="103"/>
    </location>
</feature>
<dbReference type="Pfam" id="PF08005">
    <property type="entry name" value="PHR"/>
    <property type="match status" value="1"/>
</dbReference>
<dbReference type="InterPro" id="IPR000210">
    <property type="entry name" value="BTB/POZ_dom"/>
</dbReference>
<gene>
    <name evidence="4" type="ORF">PLOB_00026132</name>
</gene>
<dbReference type="EMBL" id="CALNXK010000031">
    <property type="protein sequence ID" value="CAH3117558.1"/>
    <property type="molecule type" value="Genomic_DNA"/>
</dbReference>
<dbReference type="InterPro" id="IPR011705">
    <property type="entry name" value="BACK"/>
</dbReference>
<comment type="subcellular location">
    <subcellularLocation>
        <location evidence="1">Cytoplasm</location>
    </subcellularLocation>
</comment>
<protein>
    <recommendedName>
        <fullName evidence="3">BTB domain-containing protein</fullName>
    </recommendedName>
</protein>
<name>A0ABN8NUB3_9CNID</name>
<dbReference type="Pfam" id="PF07707">
    <property type="entry name" value="BACK"/>
    <property type="match status" value="1"/>
</dbReference>
<dbReference type="InterPro" id="IPR012983">
    <property type="entry name" value="PHR"/>
</dbReference>
<dbReference type="PANTHER" id="PTHR45774">
    <property type="entry name" value="BTB/POZ DOMAIN-CONTAINING"/>
    <property type="match status" value="1"/>
</dbReference>
<keyword evidence="2" id="KW-0963">Cytoplasm</keyword>
<accession>A0ABN8NUB3</accession>
<evidence type="ECO:0000313" key="5">
    <source>
        <dbReference type="Proteomes" id="UP001159405"/>
    </source>
</evidence>
<dbReference type="Proteomes" id="UP001159405">
    <property type="component" value="Unassembled WGS sequence"/>
</dbReference>
<dbReference type="SMART" id="SM00875">
    <property type="entry name" value="BACK"/>
    <property type="match status" value="1"/>
</dbReference>
<dbReference type="Gene3D" id="2.60.120.820">
    <property type="entry name" value="PHR domain"/>
    <property type="match status" value="1"/>
</dbReference>
<dbReference type="PANTHER" id="PTHR45774:SF3">
    <property type="entry name" value="BTB (POZ) DOMAIN-CONTAINING 2B-RELATED"/>
    <property type="match status" value="1"/>
</dbReference>
<dbReference type="Gene3D" id="3.30.710.10">
    <property type="entry name" value="Potassium Channel Kv1.1, Chain A"/>
    <property type="match status" value="1"/>
</dbReference>
<evidence type="ECO:0000256" key="2">
    <source>
        <dbReference type="ARBA" id="ARBA00022490"/>
    </source>
</evidence>
<dbReference type="SMART" id="SM00225">
    <property type="entry name" value="BTB"/>
    <property type="match status" value="1"/>
</dbReference>
<comment type="caution">
    <text evidence="4">The sequence shown here is derived from an EMBL/GenBank/DDBJ whole genome shotgun (WGS) entry which is preliminary data.</text>
</comment>
<dbReference type="SUPFAM" id="SSF54695">
    <property type="entry name" value="POZ domain"/>
    <property type="match status" value="1"/>
</dbReference>
<dbReference type="InterPro" id="IPR038648">
    <property type="entry name" value="PHR_sf"/>
</dbReference>
<evidence type="ECO:0000256" key="1">
    <source>
        <dbReference type="ARBA" id="ARBA00004496"/>
    </source>
</evidence>
<dbReference type="Pfam" id="PF00651">
    <property type="entry name" value="BTB"/>
    <property type="match status" value="1"/>
</dbReference>
<evidence type="ECO:0000259" key="3">
    <source>
        <dbReference type="PROSITE" id="PS50097"/>
    </source>
</evidence>
<sequence length="437" mass="49793">MAVSNPEENWQSARSTVRERTKFMFNNSLLSDVKFVTTGSHNSTTEIPAHRFVLSIGSPVFLAMFNGSMAESTLDVIVLSDCEYDALLELFRYMYSDEIIFSRNNVLQVLYLAEKYIIPSLVSKCFEYLRQIVEGSNVFCVLNHVLRCHQQDRLLIDRCWEIIDEQTPVAIQSDEFFTIERSLLEKLVQRDSLTVGEIELFRAVDKWALHQCERLGLVTNGATKRKLIGEGILSAIRFPVMEEKEFASVILASEVLVPLEVYDLVRHFFSTSGTPPRGFLTIKRTGGLKHCQRFGSVVKFGWRAYGADHEKEHALCLSVDEAIKMQGVRIFSCNSEQHVVTLMVKDVSTNTLLAKKTGTFYSQLFQYKSVGFYGINVLFDEPVTLEKDTNYLVSSSLSGSCSWRGENALEYVHCSGITFRFNKVTNEQFPEILFTRE</sequence>
<evidence type="ECO:0000313" key="4">
    <source>
        <dbReference type="EMBL" id="CAH3117558.1"/>
    </source>
</evidence>
<reference evidence="4 5" key="1">
    <citation type="submission" date="2022-05" db="EMBL/GenBank/DDBJ databases">
        <authorList>
            <consortium name="Genoscope - CEA"/>
            <person name="William W."/>
        </authorList>
    </citation>
    <scope>NUCLEOTIDE SEQUENCE [LARGE SCALE GENOMIC DNA]</scope>
</reference>
<dbReference type="PROSITE" id="PS50097">
    <property type="entry name" value="BTB"/>
    <property type="match status" value="1"/>
</dbReference>